<comment type="similarity">
    <text evidence="1">Belongs to the DNAAF3 family.</text>
</comment>
<dbReference type="PANTHER" id="PTHR22118">
    <property type="entry name" value="DYNEIN ASSEMBLY FACTOR 3, AXONEMAL"/>
    <property type="match status" value="1"/>
</dbReference>
<proteinExistence type="inferred from homology"/>
<dbReference type="InterPro" id="IPR039304">
    <property type="entry name" value="DNAAF3"/>
</dbReference>
<feature type="domain" description="DUF4470" evidence="5">
    <location>
        <begin position="2"/>
        <end position="101"/>
    </location>
</feature>
<organism evidence="7 8">
    <name type="scientific">Diabrotica balteata</name>
    <name type="common">Banded cucumber beetle</name>
    <dbReference type="NCBI Taxonomy" id="107213"/>
    <lineage>
        <taxon>Eukaryota</taxon>
        <taxon>Metazoa</taxon>
        <taxon>Ecdysozoa</taxon>
        <taxon>Arthropoda</taxon>
        <taxon>Hexapoda</taxon>
        <taxon>Insecta</taxon>
        <taxon>Pterygota</taxon>
        <taxon>Neoptera</taxon>
        <taxon>Endopterygota</taxon>
        <taxon>Coleoptera</taxon>
        <taxon>Polyphaga</taxon>
        <taxon>Cucujiformia</taxon>
        <taxon>Chrysomeloidea</taxon>
        <taxon>Chrysomelidae</taxon>
        <taxon>Galerucinae</taxon>
        <taxon>Diabroticina</taxon>
        <taxon>Diabroticites</taxon>
        <taxon>Diabrotica</taxon>
    </lineage>
</organism>
<dbReference type="GO" id="GO:0120293">
    <property type="term" value="C:dynein axonemal particle"/>
    <property type="evidence" value="ECO:0007669"/>
    <property type="project" value="UniProtKB-SubCell"/>
</dbReference>
<keyword evidence="3" id="KW-0970">Cilium biogenesis/degradation</keyword>
<dbReference type="Pfam" id="PF14740">
    <property type="entry name" value="DUF4471"/>
    <property type="match status" value="1"/>
</dbReference>
<gene>
    <name evidence="7" type="ORF">DIABBA_LOCUS901</name>
</gene>
<dbReference type="AlphaFoldDB" id="A0A9N9X6J9"/>
<name>A0A9N9X6J9_DIABA</name>
<evidence type="ECO:0000256" key="2">
    <source>
        <dbReference type="ARBA" id="ARBA00022490"/>
    </source>
</evidence>
<evidence type="ECO:0000256" key="3">
    <source>
        <dbReference type="ARBA" id="ARBA00022794"/>
    </source>
</evidence>
<comment type="subcellular location">
    <subcellularLocation>
        <location evidence="4">Dynein axonemal particle</location>
    </subcellularLocation>
</comment>
<evidence type="ECO:0008006" key="9">
    <source>
        <dbReference type="Google" id="ProtNLM"/>
    </source>
</evidence>
<dbReference type="InterPro" id="IPR028235">
    <property type="entry name" value="DNAAF3_C"/>
</dbReference>
<evidence type="ECO:0000313" key="8">
    <source>
        <dbReference type="Proteomes" id="UP001153709"/>
    </source>
</evidence>
<protein>
    <recommendedName>
        <fullName evidence="9">Dynein assembly factor 3, axonemal</fullName>
    </recommendedName>
</protein>
<dbReference type="GO" id="GO:0070286">
    <property type="term" value="P:axonemal dynein complex assembly"/>
    <property type="evidence" value="ECO:0007669"/>
    <property type="project" value="InterPro"/>
</dbReference>
<reference evidence="7" key="1">
    <citation type="submission" date="2022-01" db="EMBL/GenBank/DDBJ databases">
        <authorList>
            <person name="King R."/>
        </authorList>
    </citation>
    <scope>NUCLEOTIDE SEQUENCE</scope>
</reference>
<dbReference type="Pfam" id="PF14737">
    <property type="entry name" value="DUF4470"/>
    <property type="match status" value="1"/>
</dbReference>
<dbReference type="PANTHER" id="PTHR22118:SF14">
    <property type="entry name" value="DYNEIN AXONEMAL ASSEMBLY FACTOR 3"/>
    <property type="match status" value="1"/>
</dbReference>
<dbReference type="EMBL" id="OU898276">
    <property type="protein sequence ID" value="CAG9826817.1"/>
    <property type="molecule type" value="Genomic_DNA"/>
</dbReference>
<keyword evidence="8" id="KW-1185">Reference proteome</keyword>
<evidence type="ECO:0000313" key="7">
    <source>
        <dbReference type="EMBL" id="CAG9826817.1"/>
    </source>
</evidence>
<dbReference type="Proteomes" id="UP001153709">
    <property type="component" value="Chromosome 1"/>
</dbReference>
<sequence length="441" mass="51687">MFWGTTPALDILEEYELIKNNIPETINILIVGGVDCRHVLKTEACKYRHKNVKINFILVEACLEVIARQMLLLSIALQPQQIIGLSQKTKIFMEIYGNTLIRPSVAKFLQTTATDLLKMITNYDYLKTLMEFLSLNVKYKERDYLETLLKFWSSKDEFDICLSWDRRLRRTLGVRYDSKIGAFDWDLHMRLHDVGAKQICNQEYRNFRANGVSFSWLESEVSKPNRSLVCVVVPNGANFVHHGYLGDMHTGPFISFGLTCEDETFLKSVYGQNHYRATDVTERNLKQIFYELEHKKKYNHKKTNDSLMGNVVMKEENLVIDNTGLDFIPRQTKTYLKLEDRITLTSASMLRMFKHKQEYQKFFDVIYFGSSYIKFFDGELINNFAKKGAFMLIENQLYVPSCRKQELKNFSKSVEETLKWVETESIKFNYEKDAYAKIILK</sequence>
<keyword evidence="2" id="KW-0963">Cytoplasm</keyword>
<dbReference type="InterPro" id="IPR027974">
    <property type="entry name" value="DUF4470"/>
</dbReference>
<evidence type="ECO:0000259" key="6">
    <source>
        <dbReference type="Pfam" id="PF14740"/>
    </source>
</evidence>
<feature type="domain" description="Dynein assembly factor 3 C-terminal" evidence="6">
    <location>
        <begin position="136"/>
        <end position="421"/>
    </location>
</feature>
<evidence type="ECO:0000256" key="1">
    <source>
        <dbReference type="ARBA" id="ARBA00010449"/>
    </source>
</evidence>
<dbReference type="GO" id="GO:0044458">
    <property type="term" value="P:motile cilium assembly"/>
    <property type="evidence" value="ECO:0007669"/>
    <property type="project" value="TreeGrafter"/>
</dbReference>
<dbReference type="OrthoDB" id="538817at2759"/>
<evidence type="ECO:0000256" key="4">
    <source>
        <dbReference type="ARBA" id="ARBA00024190"/>
    </source>
</evidence>
<evidence type="ECO:0000259" key="5">
    <source>
        <dbReference type="Pfam" id="PF14737"/>
    </source>
</evidence>
<accession>A0A9N9X6J9</accession>